<evidence type="ECO:0000256" key="11">
    <source>
        <dbReference type="ARBA" id="ARBA00022833"/>
    </source>
</evidence>
<accession>A0A818J9E8</accession>
<evidence type="ECO:0000256" key="8">
    <source>
        <dbReference type="ARBA" id="ARBA00022737"/>
    </source>
</evidence>
<dbReference type="CDD" id="cd16449">
    <property type="entry name" value="RING-HC"/>
    <property type="match status" value="1"/>
</dbReference>
<dbReference type="InterPro" id="IPR008166">
    <property type="entry name" value="Glyco_transf_92"/>
</dbReference>
<dbReference type="PROSITE" id="PS50089">
    <property type="entry name" value="ZF_RING_2"/>
    <property type="match status" value="1"/>
</dbReference>
<evidence type="ECO:0000256" key="2">
    <source>
        <dbReference type="ARBA" id="ARBA00004370"/>
    </source>
</evidence>
<protein>
    <recommendedName>
        <fullName evidence="4">RBR-type E3 ubiquitin transferase</fullName>
        <ecNumber evidence="4">2.3.2.31</ecNumber>
    </recommendedName>
</protein>
<organism evidence="16 17">
    <name type="scientific">Rotaria socialis</name>
    <dbReference type="NCBI Taxonomy" id="392032"/>
    <lineage>
        <taxon>Eukaryota</taxon>
        <taxon>Metazoa</taxon>
        <taxon>Spiralia</taxon>
        <taxon>Gnathifera</taxon>
        <taxon>Rotifera</taxon>
        <taxon>Eurotatoria</taxon>
        <taxon>Bdelloidea</taxon>
        <taxon>Philodinida</taxon>
        <taxon>Philodinidae</taxon>
        <taxon>Rotaria</taxon>
    </lineage>
</organism>
<evidence type="ECO:0000256" key="12">
    <source>
        <dbReference type="ARBA" id="ARBA00023136"/>
    </source>
</evidence>
<dbReference type="Proteomes" id="UP000663872">
    <property type="component" value="Unassembled WGS sequence"/>
</dbReference>
<comment type="catalytic activity">
    <reaction evidence="1">
        <text>[E2 ubiquitin-conjugating enzyme]-S-ubiquitinyl-L-cysteine + [acceptor protein]-L-lysine = [E2 ubiquitin-conjugating enzyme]-L-cysteine + [acceptor protein]-N(6)-ubiquitinyl-L-lysine.</text>
        <dbReference type="EC" id="2.3.2.31"/>
    </reaction>
</comment>
<evidence type="ECO:0000256" key="1">
    <source>
        <dbReference type="ARBA" id="ARBA00001798"/>
    </source>
</evidence>
<dbReference type="InterPro" id="IPR013083">
    <property type="entry name" value="Znf_RING/FYVE/PHD"/>
</dbReference>
<evidence type="ECO:0000256" key="6">
    <source>
        <dbReference type="ARBA" id="ARBA00022679"/>
    </source>
</evidence>
<evidence type="ECO:0000256" key="5">
    <source>
        <dbReference type="ARBA" id="ARBA00022676"/>
    </source>
</evidence>
<dbReference type="PROSITE" id="PS51873">
    <property type="entry name" value="TRIAD"/>
    <property type="match status" value="1"/>
</dbReference>
<evidence type="ECO:0000259" key="15">
    <source>
        <dbReference type="PROSITE" id="PS51873"/>
    </source>
</evidence>
<dbReference type="CDD" id="cd20336">
    <property type="entry name" value="Rcat_RBR"/>
    <property type="match status" value="1"/>
</dbReference>
<feature type="domain" description="RING-type" evidence="14">
    <location>
        <begin position="537"/>
        <end position="587"/>
    </location>
</feature>
<evidence type="ECO:0000256" key="3">
    <source>
        <dbReference type="ARBA" id="ARBA00007647"/>
    </source>
</evidence>
<gene>
    <name evidence="16" type="ORF">GRG538_LOCUS19339</name>
</gene>
<dbReference type="AlphaFoldDB" id="A0A818J9E8"/>
<keyword evidence="12" id="KW-0472">Membrane</keyword>
<keyword evidence="8" id="KW-0677">Repeat</keyword>
<dbReference type="Pfam" id="PF01485">
    <property type="entry name" value="IBR"/>
    <property type="match status" value="1"/>
</dbReference>
<dbReference type="GO" id="GO:0061630">
    <property type="term" value="F:ubiquitin protein ligase activity"/>
    <property type="evidence" value="ECO:0007669"/>
    <property type="project" value="UniProtKB-EC"/>
</dbReference>
<evidence type="ECO:0000313" key="17">
    <source>
        <dbReference type="Proteomes" id="UP000663872"/>
    </source>
</evidence>
<dbReference type="InterPro" id="IPR031127">
    <property type="entry name" value="E3_UB_ligase_RBR"/>
</dbReference>
<comment type="caution">
    <text evidence="16">The sequence shown here is derived from an EMBL/GenBank/DDBJ whole genome shotgun (WGS) entry which is preliminary data.</text>
</comment>
<evidence type="ECO:0000256" key="13">
    <source>
        <dbReference type="PROSITE-ProRule" id="PRU00175"/>
    </source>
</evidence>
<dbReference type="PROSITE" id="PS00518">
    <property type="entry name" value="ZF_RING_1"/>
    <property type="match status" value="1"/>
</dbReference>
<sequence>MPESIYQSETNDTHYNEIKNLRSSTTNKRLRRLRVFERTHYKKTFEVKKTGHNLEDIHRLYDGNLRYAIHNLTYSLNKKKRWLLPDIIRERICEFNPNAKPLSCKKGDELSSIDERLKITMYENENVHHSSTCIRYANNQTVPHVLYSNGRRFNSATLTKWINFDTRERWNSRHRNHSNDRINQTNFGIQQRPGFFPSEVTYKFLYPKRLSSNETHRNGKSSLQYFNHPDAYDWNARRSRDTNQHRRKLRRFECMKVDLDEYEYKYDSEEQHIDTNEFVNVQSNLIDENDKWSIVFEESDDQCSSSVDCPIEYFFPSIVSSNLSSNCKSRLISKEKPRDNIYDRKAHKYFEPWPISNENNKKSLIVNEDLLCSIPCQNESDFLSLMQQSTMKISQGNHSPPIFLQRTSTSTFSVTYSYCRTSSTIEAILKFADLPPNIAFNKNDITLNKLIELTSKKLDEYQTEQKSPSVTINHSNVDALRGSLPLPLTITQNMILVRPNSTDKLIALKNENLIEENCKQQEQWYNTLSHFSETLECSICCDPLTFNETYQLLPCLHTLCHSCLTSYIRTSISSATYSSSSTSQISCFEQNCSTKLNSSLLQAFLPFEIYQTYEQALIDRHLFSSGNYRKCPSRICSKLLILDDKTNTSLMCSCGQRICSECGEEYHFPASCKQYKTYVMRLRESGDDLLSSSKVGDNSTCYIAEGKNCPNCGEFVEKNGGCPHMTCKCGSEYCWMCLKRWSAHNYATCVNIAESTHELRSSTRNRLHNKAINHRRERNQYSFHLLSLSARNFKIPQLHHDIILSTYIDLNTLAEFVYVLLQRRRSDINIRAVLARTAKRLENDAFQIKLQIQANQIKMERIEQMRLRLQRTCNSTHCELEQSGSANLDKHDLQVFTSKVKKTLYDDENFLVQKNIPQHSIIRRLFYNRTISQQIKIVLSTSTKVLVQCFLDIPWSSWTEDNEQSLTLCTISSYNNLTYFIQWIEFHRLIGISKFVVYNISNMNLQIYSTINLYEEEYPGLIDIIERNRSVDKIQYDCFLHYGDISEWFAFINLTEYLIPPILYETLPRMLNKEYGRNLQVSIMLENQEFCSNIQYPLTEKTILIERYISWSIVSNNPVKYLYQPRGINFLSIRQDHLEVKSNDQMKKSIVLAQYSIIGHDKTLLNCVLDKFVIDTTIRERFGKR</sequence>
<dbReference type="Pfam" id="PF00097">
    <property type="entry name" value="zf-C3HC4"/>
    <property type="match status" value="1"/>
</dbReference>
<keyword evidence="11" id="KW-0862">Zinc</keyword>
<evidence type="ECO:0000256" key="4">
    <source>
        <dbReference type="ARBA" id="ARBA00012251"/>
    </source>
</evidence>
<dbReference type="Pfam" id="PF22191">
    <property type="entry name" value="IBR_1"/>
    <property type="match status" value="1"/>
</dbReference>
<feature type="domain" description="RING-type" evidence="15">
    <location>
        <begin position="533"/>
        <end position="753"/>
    </location>
</feature>
<dbReference type="InterPro" id="IPR002867">
    <property type="entry name" value="IBR_dom"/>
</dbReference>
<name>A0A818J9E8_9BILA</name>
<keyword evidence="10" id="KW-0833">Ubl conjugation pathway</keyword>
<dbReference type="PANTHER" id="PTHR11685">
    <property type="entry name" value="RBR FAMILY RING FINGER AND IBR DOMAIN-CONTAINING"/>
    <property type="match status" value="1"/>
</dbReference>
<dbReference type="GO" id="GO:0016020">
    <property type="term" value="C:membrane"/>
    <property type="evidence" value="ECO:0007669"/>
    <property type="project" value="UniProtKB-SubCell"/>
</dbReference>
<evidence type="ECO:0000259" key="14">
    <source>
        <dbReference type="PROSITE" id="PS50089"/>
    </source>
</evidence>
<evidence type="ECO:0000256" key="10">
    <source>
        <dbReference type="ARBA" id="ARBA00022786"/>
    </source>
</evidence>
<dbReference type="GO" id="GO:0008270">
    <property type="term" value="F:zinc ion binding"/>
    <property type="evidence" value="ECO:0007669"/>
    <property type="project" value="UniProtKB-KW"/>
</dbReference>
<comment type="subcellular location">
    <subcellularLocation>
        <location evidence="2">Membrane</location>
    </subcellularLocation>
</comment>
<dbReference type="SMART" id="SM00647">
    <property type="entry name" value="IBR"/>
    <property type="match status" value="2"/>
</dbReference>
<reference evidence="16" key="1">
    <citation type="submission" date="2021-02" db="EMBL/GenBank/DDBJ databases">
        <authorList>
            <person name="Nowell W R."/>
        </authorList>
    </citation>
    <scope>NUCLEOTIDE SEQUENCE</scope>
</reference>
<dbReference type="SUPFAM" id="SSF57850">
    <property type="entry name" value="RING/U-box"/>
    <property type="match status" value="3"/>
</dbReference>
<dbReference type="InterPro" id="IPR044066">
    <property type="entry name" value="TRIAD_supradom"/>
</dbReference>
<evidence type="ECO:0000256" key="7">
    <source>
        <dbReference type="ARBA" id="ARBA00022723"/>
    </source>
</evidence>
<comment type="similarity">
    <text evidence="3">Belongs to the glycosyltransferase 92 family.</text>
</comment>
<dbReference type="EMBL" id="CAJNYT010003165">
    <property type="protein sequence ID" value="CAF3532463.1"/>
    <property type="molecule type" value="Genomic_DNA"/>
</dbReference>
<dbReference type="GO" id="GO:0016757">
    <property type="term" value="F:glycosyltransferase activity"/>
    <property type="evidence" value="ECO:0007669"/>
    <property type="project" value="UniProtKB-KW"/>
</dbReference>
<keyword evidence="7" id="KW-0479">Metal-binding</keyword>
<dbReference type="Gene3D" id="3.30.40.10">
    <property type="entry name" value="Zinc/RING finger domain, C3HC4 (zinc finger)"/>
    <property type="match status" value="1"/>
</dbReference>
<dbReference type="InterPro" id="IPR017907">
    <property type="entry name" value="Znf_RING_CS"/>
</dbReference>
<keyword evidence="9 13" id="KW-0863">Zinc-finger</keyword>
<evidence type="ECO:0000256" key="9">
    <source>
        <dbReference type="ARBA" id="ARBA00022771"/>
    </source>
</evidence>
<dbReference type="GO" id="GO:0016567">
    <property type="term" value="P:protein ubiquitination"/>
    <property type="evidence" value="ECO:0007669"/>
    <property type="project" value="InterPro"/>
</dbReference>
<dbReference type="CDD" id="cd20335">
    <property type="entry name" value="BRcat_RBR"/>
    <property type="match status" value="1"/>
</dbReference>
<dbReference type="Pfam" id="PF01697">
    <property type="entry name" value="Glyco_transf_92"/>
    <property type="match status" value="1"/>
</dbReference>
<dbReference type="InterPro" id="IPR001841">
    <property type="entry name" value="Znf_RING"/>
</dbReference>
<keyword evidence="6" id="KW-0808">Transferase</keyword>
<dbReference type="Gene3D" id="1.20.120.1750">
    <property type="match status" value="1"/>
</dbReference>
<evidence type="ECO:0000313" key="16">
    <source>
        <dbReference type="EMBL" id="CAF3532463.1"/>
    </source>
</evidence>
<dbReference type="InterPro" id="IPR018957">
    <property type="entry name" value="Znf_C3HC4_RING-type"/>
</dbReference>
<proteinExistence type="inferred from homology"/>
<dbReference type="EC" id="2.3.2.31" evidence="4"/>
<keyword evidence="5" id="KW-0328">Glycosyltransferase</keyword>